<evidence type="ECO:0000256" key="1">
    <source>
        <dbReference type="ARBA" id="ARBA00001974"/>
    </source>
</evidence>
<dbReference type="InterPro" id="IPR039261">
    <property type="entry name" value="FNR_nucleotide-bd"/>
</dbReference>
<dbReference type="GO" id="GO:0042167">
    <property type="term" value="P:heme catabolic process"/>
    <property type="evidence" value="ECO:0007669"/>
    <property type="project" value="TreeGrafter"/>
</dbReference>
<dbReference type="Gene3D" id="2.40.30.10">
    <property type="entry name" value="Translation factors"/>
    <property type="match status" value="1"/>
</dbReference>
<keyword evidence="7" id="KW-0521">NADP</keyword>
<dbReference type="EMBL" id="AVCI01000007">
    <property type="protein sequence ID" value="KFN42859.1"/>
    <property type="molecule type" value="Genomic_DNA"/>
</dbReference>
<dbReference type="InterPro" id="IPR051930">
    <property type="entry name" value="FNR_type-1"/>
</dbReference>
<dbReference type="PATRIC" id="fig|1121015.4.peg.1888"/>
<evidence type="ECO:0000256" key="4">
    <source>
        <dbReference type="ARBA" id="ARBA00022630"/>
    </source>
</evidence>
<comment type="cofactor">
    <cofactor evidence="1">
        <name>FAD</name>
        <dbReference type="ChEBI" id="CHEBI:57692"/>
    </cofactor>
</comment>
<evidence type="ECO:0000313" key="12">
    <source>
        <dbReference type="Proteomes" id="UP000029385"/>
    </source>
</evidence>
<evidence type="ECO:0000256" key="9">
    <source>
        <dbReference type="ARBA" id="ARBA00047776"/>
    </source>
</evidence>
<keyword evidence="6" id="KW-0274">FAD</keyword>
<dbReference type="PANTHER" id="PTHR47878:SF1">
    <property type="entry name" value="FLAVODOXIN_FERREDOXIN--NADP REDUCTASE"/>
    <property type="match status" value="1"/>
</dbReference>
<dbReference type="InterPro" id="IPR001709">
    <property type="entry name" value="Flavoprot_Pyr_Nucl_cyt_Rdtase"/>
</dbReference>
<comment type="catalytic activity">
    <reaction evidence="9">
        <text>2 reduced [2Fe-2S]-[ferredoxin] + NADP(+) + H(+) = 2 oxidized [2Fe-2S]-[ferredoxin] + NADPH</text>
        <dbReference type="Rhea" id="RHEA:20125"/>
        <dbReference type="Rhea" id="RHEA-COMP:10000"/>
        <dbReference type="Rhea" id="RHEA-COMP:10001"/>
        <dbReference type="ChEBI" id="CHEBI:15378"/>
        <dbReference type="ChEBI" id="CHEBI:33737"/>
        <dbReference type="ChEBI" id="CHEBI:33738"/>
        <dbReference type="ChEBI" id="CHEBI:57783"/>
        <dbReference type="ChEBI" id="CHEBI:58349"/>
        <dbReference type="EC" id="1.18.1.2"/>
    </reaction>
</comment>
<evidence type="ECO:0000256" key="6">
    <source>
        <dbReference type="ARBA" id="ARBA00022827"/>
    </source>
</evidence>
<dbReference type="InterPro" id="IPR033892">
    <property type="entry name" value="FNR_bac"/>
</dbReference>
<dbReference type="Pfam" id="PF00175">
    <property type="entry name" value="NAD_binding_1"/>
    <property type="match status" value="1"/>
</dbReference>
<dbReference type="PRINTS" id="PR00371">
    <property type="entry name" value="FPNCR"/>
</dbReference>
<comment type="caution">
    <text evidence="11">The sequence shown here is derived from an EMBL/GenBank/DDBJ whole genome shotgun (WGS) entry which is preliminary data.</text>
</comment>
<dbReference type="PROSITE" id="PS51384">
    <property type="entry name" value="FAD_FR"/>
    <property type="match status" value="1"/>
</dbReference>
<reference evidence="11 12" key="1">
    <citation type="submission" date="2013-09" db="EMBL/GenBank/DDBJ databases">
        <title>Genome sequencing of Arenimonas oryziterrae.</title>
        <authorList>
            <person name="Chen F."/>
            <person name="Wang G."/>
        </authorList>
    </citation>
    <scope>NUCLEOTIDE SEQUENCE [LARGE SCALE GENOMIC DNA]</scope>
    <source>
        <strain evidence="11 12">YC6267</strain>
    </source>
</reference>
<dbReference type="SUPFAM" id="SSF52343">
    <property type="entry name" value="Ferredoxin reductase-like, C-terminal NADP-linked domain"/>
    <property type="match status" value="1"/>
</dbReference>
<dbReference type="InterPro" id="IPR017938">
    <property type="entry name" value="Riboflavin_synthase-like_b-brl"/>
</dbReference>
<dbReference type="SUPFAM" id="SSF63380">
    <property type="entry name" value="Riboflavin synthase domain-like"/>
    <property type="match status" value="1"/>
</dbReference>
<dbReference type="CDD" id="cd06195">
    <property type="entry name" value="FNR1"/>
    <property type="match status" value="1"/>
</dbReference>
<sequence>MLSASVFLKSSMSAAFITETVLDVRHWTEDYFSFTTTRDDGFRFENGQFVMIGLEVEQADGSRKPLMRAYSIASANWEEQLEFFSIKVPNGPLTSRLQHIRPGDTVLLSRKPTGTLLISDLLPGRTLYLLATGTGLAPFLSVIKDPETYERFEHVVLTHGVRSAKDLAYADYFRNELPHHEFLGEEIARKLHYYPAVSREAHAHQGRLTDLMDSGRMASDLGLPPLNPETDRAMICGGPQMLADFRRILDERGFTAAPRIGTPGHYVFERAFVEK</sequence>
<keyword evidence="12" id="KW-1185">Reference proteome</keyword>
<comment type="similarity">
    <text evidence="2">Belongs to the ferredoxin--NADP reductase type 1 family.</text>
</comment>
<accession>A0A091AVZ7</accession>
<dbReference type="Proteomes" id="UP000029385">
    <property type="component" value="Unassembled WGS sequence"/>
</dbReference>
<name>A0A091AVZ7_9GAMM</name>
<dbReference type="AlphaFoldDB" id="A0A091AVZ7"/>
<protein>
    <recommendedName>
        <fullName evidence="3">ferredoxin--NADP(+) reductase</fullName>
        <ecNumber evidence="3">1.18.1.2</ecNumber>
    </recommendedName>
</protein>
<dbReference type="PANTHER" id="PTHR47878">
    <property type="entry name" value="OXIDOREDUCTASE FAD/NAD(P)-BINDING DOMAIN PROTEIN"/>
    <property type="match status" value="1"/>
</dbReference>
<dbReference type="InterPro" id="IPR001433">
    <property type="entry name" value="OxRdtase_FAD/NAD-bd"/>
</dbReference>
<evidence type="ECO:0000313" key="11">
    <source>
        <dbReference type="EMBL" id="KFN42859.1"/>
    </source>
</evidence>
<keyword evidence="5" id="KW-0547">Nucleotide-binding</keyword>
<evidence type="ECO:0000256" key="8">
    <source>
        <dbReference type="ARBA" id="ARBA00023002"/>
    </source>
</evidence>
<dbReference type="EC" id="1.18.1.2" evidence="3"/>
<organism evidence="11 12">
    <name type="scientific">Arenimonas oryziterrae DSM 21050 = YC6267</name>
    <dbReference type="NCBI Taxonomy" id="1121015"/>
    <lineage>
        <taxon>Bacteria</taxon>
        <taxon>Pseudomonadati</taxon>
        <taxon>Pseudomonadota</taxon>
        <taxon>Gammaproteobacteria</taxon>
        <taxon>Lysobacterales</taxon>
        <taxon>Lysobacteraceae</taxon>
        <taxon>Arenimonas</taxon>
    </lineage>
</organism>
<dbReference type="eggNOG" id="COG0543">
    <property type="taxonomic scope" value="Bacteria"/>
</dbReference>
<evidence type="ECO:0000256" key="3">
    <source>
        <dbReference type="ARBA" id="ARBA00013223"/>
    </source>
</evidence>
<gene>
    <name evidence="11" type="ORF">N789_12065</name>
</gene>
<dbReference type="GO" id="GO:0034599">
    <property type="term" value="P:cellular response to oxidative stress"/>
    <property type="evidence" value="ECO:0007669"/>
    <property type="project" value="TreeGrafter"/>
</dbReference>
<dbReference type="GO" id="GO:0000166">
    <property type="term" value="F:nucleotide binding"/>
    <property type="evidence" value="ECO:0007669"/>
    <property type="project" value="UniProtKB-KW"/>
</dbReference>
<dbReference type="InterPro" id="IPR008333">
    <property type="entry name" value="Cbr1-like_FAD-bd_dom"/>
</dbReference>
<dbReference type="STRING" id="1121015.GCA_000420545_02309"/>
<feature type="domain" description="FAD-binding FR-type" evidence="10">
    <location>
        <begin position="14"/>
        <end position="119"/>
    </location>
</feature>
<proteinExistence type="inferred from homology"/>
<dbReference type="InterPro" id="IPR017927">
    <property type="entry name" value="FAD-bd_FR_type"/>
</dbReference>
<evidence type="ECO:0000256" key="2">
    <source>
        <dbReference type="ARBA" id="ARBA00008312"/>
    </source>
</evidence>
<keyword evidence="8" id="KW-0560">Oxidoreductase</keyword>
<dbReference type="Pfam" id="PF00970">
    <property type="entry name" value="FAD_binding_6"/>
    <property type="match status" value="1"/>
</dbReference>
<dbReference type="GO" id="GO:0004324">
    <property type="term" value="F:ferredoxin-NADP+ reductase activity"/>
    <property type="evidence" value="ECO:0007669"/>
    <property type="project" value="UniProtKB-EC"/>
</dbReference>
<evidence type="ECO:0000256" key="7">
    <source>
        <dbReference type="ARBA" id="ARBA00022857"/>
    </source>
</evidence>
<evidence type="ECO:0000259" key="10">
    <source>
        <dbReference type="PROSITE" id="PS51384"/>
    </source>
</evidence>
<keyword evidence="4" id="KW-0285">Flavoprotein</keyword>
<dbReference type="Gene3D" id="3.40.50.80">
    <property type="entry name" value="Nucleotide-binding domain of ferredoxin-NADP reductase (FNR) module"/>
    <property type="match status" value="1"/>
</dbReference>
<evidence type="ECO:0000256" key="5">
    <source>
        <dbReference type="ARBA" id="ARBA00022741"/>
    </source>
</evidence>